<feature type="transmembrane region" description="Helical" evidence="6">
    <location>
        <begin position="367"/>
        <end position="390"/>
    </location>
</feature>
<reference evidence="7" key="1">
    <citation type="submission" date="2022-10" db="EMBL/GenBank/DDBJ databases">
        <title>Flavobacterium sp. nov., a bacterium isolated from lake sediment.</title>
        <authorList>
            <person name="Qu J.-H."/>
        </authorList>
    </citation>
    <scope>NUCLEOTIDE SEQUENCE</scope>
    <source>
        <strain evidence="7">TH16-21</strain>
    </source>
</reference>
<evidence type="ECO:0000256" key="2">
    <source>
        <dbReference type="ARBA" id="ARBA00022475"/>
    </source>
</evidence>
<dbReference type="CDD" id="cd13128">
    <property type="entry name" value="MATE_Wzx_like"/>
    <property type="match status" value="1"/>
</dbReference>
<keyword evidence="5 6" id="KW-0472">Membrane</keyword>
<comment type="caution">
    <text evidence="7">The sequence shown here is derived from an EMBL/GenBank/DDBJ whole genome shotgun (WGS) entry which is preliminary data.</text>
</comment>
<dbReference type="Pfam" id="PF01943">
    <property type="entry name" value="Polysacc_synt"/>
    <property type="match status" value="1"/>
</dbReference>
<evidence type="ECO:0000256" key="3">
    <source>
        <dbReference type="ARBA" id="ARBA00022692"/>
    </source>
</evidence>
<evidence type="ECO:0000256" key="1">
    <source>
        <dbReference type="ARBA" id="ARBA00004651"/>
    </source>
</evidence>
<accession>A0ABT3EE98</accession>
<evidence type="ECO:0000256" key="4">
    <source>
        <dbReference type="ARBA" id="ARBA00022989"/>
    </source>
</evidence>
<feature type="transmembrane region" description="Helical" evidence="6">
    <location>
        <begin position="87"/>
        <end position="108"/>
    </location>
</feature>
<feature type="transmembrane region" description="Helical" evidence="6">
    <location>
        <begin position="260"/>
        <end position="284"/>
    </location>
</feature>
<dbReference type="RefSeq" id="WP_264367823.1">
    <property type="nucleotide sequence ID" value="NZ_JAPCIO010000001.1"/>
</dbReference>
<feature type="transmembrane region" description="Helical" evidence="6">
    <location>
        <begin position="158"/>
        <end position="177"/>
    </location>
</feature>
<protein>
    <submittedName>
        <fullName evidence="7">Flippase</fullName>
    </submittedName>
</protein>
<keyword evidence="4 6" id="KW-1133">Transmembrane helix</keyword>
<organism evidence="7 8">
    <name type="scientific">Flavobacterium lacisediminis</name>
    <dbReference type="NCBI Taxonomy" id="2989705"/>
    <lineage>
        <taxon>Bacteria</taxon>
        <taxon>Pseudomonadati</taxon>
        <taxon>Bacteroidota</taxon>
        <taxon>Flavobacteriia</taxon>
        <taxon>Flavobacteriales</taxon>
        <taxon>Flavobacteriaceae</taxon>
        <taxon>Flavobacterium</taxon>
    </lineage>
</organism>
<feature type="transmembrane region" description="Helical" evidence="6">
    <location>
        <begin position="228"/>
        <end position="248"/>
    </location>
</feature>
<feature type="transmembrane region" description="Helical" evidence="6">
    <location>
        <begin position="48"/>
        <end position="66"/>
    </location>
</feature>
<feature type="transmembrane region" description="Helical" evidence="6">
    <location>
        <begin position="20"/>
        <end position="42"/>
    </location>
</feature>
<evidence type="ECO:0000256" key="6">
    <source>
        <dbReference type="SAM" id="Phobius"/>
    </source>
</evidence>
<comment type="subcellular location">
    <subcellularLocation>
        <location evidence="1">Cell membrane</location>
        <topology evidence="1">Multi-pass membrane protein</topology>
    </subcellularLocation>
</comment>
<evidence type="ECO:0000256" key="5">
    <source>
        <dbReference type="ARBA" id="ARBA00023136"/>
    </source>
</evidence>
<keyword evidence="2" id="KW-1003">Cell membrane</keyword>
<dbReference type="Proteomes" id="UP001165677">
    <property type="component" value="Unassembled WGS sequence"/>
</dbReference>
<keyword evidence="8" id="KW-1185">Reference proteome</keyword>
<feature type="transmembrane region" description="Helical" evidence="6">
    <location>
        <begin position="123"/>
        <end position="146"/>
    </location>
</feature>
<dbReference type="PANTHER" id="PTHR30250">
    <property type="entry name" value="PST FAMILY PREDICTED COLANIC ACID TRANSPORTER"/>
    <property type="match status" value="1"/>
</dbReference>
<evidence type="ECO:0000313" key="7">
    <source>
        <dbReference type="EMBL" id="MCW1146901.1"/>
    </source>
</evidence>
<dbReference type="InterPro" id="IPR002797">
    <property type="entry name" value="Polysacc_synth"/>
</dbReference>
<feature type="transmembrane region" description="Helical" evidence="6">
    <location>
        <begin position="183"/>
        <end position="207"/>
    </location>
</feature>
<dbReference type="EMBL" id="JAPCIO010000001">
    <property type="protein sequence ID" value="MCW1146901.1"/>
    <property type="molecule type" value="Genomic_DNA"/>
</dbReference>
<evidence type="ECO:0000313" key="8">
    <source>
        <dbReference type="Proteomes" id="UP001165677"/>
    </source>
</evidence>
<gene>
    <name evidence="7" type="ORF">OJ995_01530</name>
</gene>
<dbReference type="InterPro" id="IPR050833">
    <property type="entry name" value="Poly_Biosynth_Transport"/>
</dbReference>
<keyword evidence="3 6" id="KW-0812">Transmembrane</keyword>
<sequence>MIQLNSSFKKLISSSGVNFIFRIFGLGTSFLTTVLITRFFGVGTFGDYSLVFALSQIIALLFTLGIPNTLIKVIGNNNFTFLQAKKLLIKGLKGALIFSIIPVLFFYFGSDFLSESVFHNKQLVNYFLIVSISIPLFIVHEIFLYFLIATKNFKKYNLFMFVIPNILLILFLFLFFTLDKNNYFTFIAFSLSIFITVLLEALTIFELKQQEATISISTLKLIKTASPLLFSSLFIYLLNYTNIIMLGIMSNDKQVGIYNIAYKIGSVGFLVIVSVSTIITPKMAELFGKGNLDQLKKLTHNSTRLIAFLSLPIVLVLIFLSDYILSFWGTEAIAGGNTLIIVSIGVFFSAVAGNVDQILNMTENQNILRNITVFSFFVNLFLSYLLIPLYNIEGAAIASLITNILINVLCLYYIKKKLGFYTLF</sequence>
<name>A0ABT3EE98_9FLAO</name>
<dbReference type="PANTHER" id="PTHR30250:SF11">
    <property type="entry name" value="O-ANTIGEN TRANSPORTER-RELATED"/>
    <property type="match status" value="1"/>
</dbReference>
<feature type="transmembrane region" description="Helical" evidence="6">
    <location>
        <begin position="332"/>
        <end position="355"/>
    </location>
</feature>
<feature type="transmembrane region" description="Helical" evidence="6">
    <location>
        <begin position="396"/>
        <end position="414"/>
    </location>
</feature>
<feature type="transmembrane region" description="Helical" evidence="6">
    <location>
        <begin position="305"/>
        <end position="326"/>
    </location>
</feature>
<proteinExistence type="predicted"/>